<name>A0A6A6DEP8_9PEZI</name>
<organism evidence="10 11">
    <name type="scientific">Zopfia rhizophila CBS 207.26</name>
    <dbReference type="NCBI Taxonomy" id="1314779"/>
    <lineage>
        <taxon>Eukaryota</taxon>
        <taxon>Fungi</taxon>
        <taxon>Dikarya</taxon>
        <taxon>Ascomycota</taxon>
        <taxon>Pezizomycotina</taxon>
        <taxon>Dothideomycetes</taxon>
        <taxon>Dothideomycetes incertae sedis</taxon>
        <taxon>Zopfiaceae</taxon>
        <taxon>Zopfia</taxon>
    </lineage>
</organism>
<evidence type="ECO:0000256" key="6">
    <source>
        <dbReference type="ARBA" id="ARBA00023004"/>
    </source>
</evidence>
<dbReference type="InterPro" id="IPR017972">
    <property type="entry name" value="Cyt_P450_CS"/>
</dbReference>
<keyword evidence="3 8" id="KW-0349">Heme</keyword>
<keyword evidence="4 8" id="KW-0479">Metal-binding</keyword>
<dbReference type="PROSITE" id="PS00086">
    <property type="entry name" value="CYTOCHROME_P450"/>
    <property type="match status" value="1"/>
</dbReference>
<proteinExistence type="inferred from homology"/>
<evidence type="ECO:0000256" key="2">
    <source>
        <dbReference type="ARBA" id="ARBA00010617"/>
    </source>
</evidence>
<keyword evidence="5 9" id="KW-0560">Oxidoreductase</keyword>
<dbReference type="GO" id="GO:0005506">
    <property type="term" value="F:iron ion binding"/>
    <property type="evidence" value="ECO:0007669"/>
    <property type="project" value="InterPro"/>
</dbReference>
<sequence>MRDVNPLSKVPLVTDKSFWDISGKRAKESFAVNARGVIERGFKQVGASRPFRVISDLGEMLILPPSLAHDIRNIEELSHAEFMKESTCADVPGFEPFLESTGSTLLTDMTKTKLMGSLKRLTTPVSNTAASACKDLFPDNKEWHEMVLKDALLDLVARLSSIIFLGDEEVSHNASWLRIAKEYTVDSFLASHQLRTYPKFLWPVIAWFLPQAQKVRAQLREAEAIITPVIERRRAENASTTIDSHGKVERYDSIEWLEQTAQDKKIKYQPAAMQLTLALSAIHTTTDLLTTTMYELLQNTDTIQLLRDEIVSVISDGGLKHSSLYNLKLMDSVIKEAQRLKPVLSINMVRTATGDIRLPDGFHIPKGTRLGVSSHASWDPNVFPNPDKFDAFRFLRLREQPGHENLWQLTTTRPEQIAFGHGKHACPGRFLAANEIKIALCHLLLKYEWKLSPSTTVPKAISNGIMLDSDPTVKIMVRSRQAEVEL</sequence>
<dbReference type="PANTHER" id="PTHR46206">
    <property type="entry name" value="CYTOCHROME P450"/>
    <property type="match status" value="1"/>
</dbReference>
<dbReference type="InterPro" id="IPR002403">
    <property type="entry name" value="Cyt_P450_E_grp-IV"/>
</dbReference>
<evidence type="ECO:0000313" key="11">
    <source>
        <dbReference type="Proteomes" id="UP000800200"/>
    </source>
</evidence>
<evidence type="ECO:0000256" key="8">
    <source>
        <dbReference type="PIRSR" id="PIRSR602403-1"/>
    </source>
</evidence>
<accession>A0A6A6DEP8</accession>
<dbReference type="PRINTS" id="PR00385">
    <property type="entry name" value="P450"/>
</dbReference>
<evidence type="ECO:0000256" key="5">
    <source>
        <dbReference type="ARBA" id="ARBA00023002"/>
    </source>
</evidence>
<feature type="binding site" description="axial binding residue" evidence="8">
    <location>
        <position position="426"/>
    </location>
    <ligand>
        <name>heme</name>
        <dbReference type="ChEBI" id="CHEBI:30413"/>
    </ligand>
    <ligandPart>
        <name>Fe</name>
        <dbReference type="ChEBI" id="CHEBI:18248"/>
    </ligandPart>
</feature>
<dbReference type="CDD" id="cd11041">
    <property type="entry name" value="CYP503A1-like"/>
    <property type="match status" value="1"/>
</dbReference>
<dbReference type="AlphaFoldDB" id="A0A6A6DEP8"/>
<dbReference type="InterPro" id="IPR001128">
    <property type="entry name" value="Cyt_P450"/>
</dbReference>
<gene>
    <name evidence="10" type="ORF">K469DRAFT_601169</name>
</gene>
<keyword evidence="6 8" id="KW-0408">Iron</keyword>
<evidence type="ECO:0000256" key="4">
    <source>
        <dbReference type="ARBA" id="ARBA00022723"/>
    </source>
</evidence>
<dbReference type="GO" id="GO:0016705">
    <property type="term" value="F:oxidoreductase activity, acting on paired donors, with incorporation or reduction of molecular oxygen"/>
    <property type="evidence" value="ECO:0007669"/>
    <property type="project" value="InterPro"/>
</dbReference>
<dbReference type="OrthoDB" id="1844152at2759"/>
<dbReference type="Pfam" id="PF00067">
    <property type="entry name" value="p450"/>
    <property type="match status" value="1"/>
</dbReference>
<dbReference type="EMBL" id="ML994680">
    <property type="protein sequence ID" value="KAF2177964.1"/>
    <property type="molecule type" value="Genomic_DNA"/>
</dbReference>
<evidence type="ECO:0000256" key="1">
    <source>
        <dbReference type="ARBA" id="ARBA00001971"/>
    </source>
</evidence>
<dbReference type="GO" id="GO:0020037">
    <property type="term" value="F:heme binding"/>
    <property type="evidence" value="ECO:0007669"/>
    <property type="project" value="InterPro"/>
</dbReference>
<evidence type="ECO:0000256" key="7">
    <source>
        <dbReference type="ARBA" id="ARBA00023033"/>
    </source>
</evidence>
<comment type="similarity">
    <text evidence="2 9">Belongs to the cytochrome P450 family.</text>
</comment>
<keyword evidence="7 9" id="KW-0503">Monooxygenase</keyword>
<dbReference type="PANTHER" id="PTHR46206:SF2">
    <property type="entry name" value="CYTOCHROME P450 MONOOXYGENASE AUSG-RELATED"/>
    <property type="match status" value="1"/>
</dbReference>
<dbReference type="InterPro" id="IPR036396">
    <property type="entry name" value="Cyt_P450_sf"/>
</dbReference>
<evidence type="ECO:0000256" key="3">
    <source>
        <dbReference type="ARBA" id="ARBA00022617"/>
    </source>
</evidence>
<dbReference type="GO" id="GO:0004497">
    <property type="term" value="F:monooxygenase activity"/>
    <property type="evidence" value="ECO:0007669"/>
    <property type="project" value="UniProtKB-KW"/>
</dbReference>
<evidence type="ECO:0000256" key="9">
    <source>
        <dbReference type="RuleBase" id="RU000461"/>
    </source>
</evidence>
<protein>
    <submittedName>
        <fullName evidence="10">Cytochrome protein</fullName>
    </submittedName>
</protein>
<evidence type="ECO:0000313" key="10">
    <source>
        <dbReference type="EMBL" id="KAF2177964.1"/>
    </source>
</evidence>
<keyword evidence="11" id="KW-1185">Reference proteome</keyword>
<comment type="cofactor">
    <cofactor evidence="1 8">
        <name>heme</name>
        <dbReference type="ChEBI" id="CHEBI:30413"/>
    </cofactor>
</comment>
<dbReference type="SUPFAM" id="SSF48264">
    <property type="entry name" value="Cytochrome P450"/>
    <property type="match status" value="1"/>
</dbReference>
<reference evidence="10" key="1">
    <citation type="journal article" date="2020" name="Stud. Mycol.">
        <title>101 Dothideomycetes genomes: a test case for predicting lifestyles and emergence of pathogens.</title>
        <authorList>
            <person name="Haridas S."/>
            <person name="Albert R."/>
            <person name="Binder M."/>
            <person name="Bloem J."/>
            <person name="Labutti K."/>
            <person name="Salamov A."/>
            <person name="Andreopoulos B."/>
            <person name="Baker S."/>
            <person name="Barry K."/>
            <person name="Bills G."/>
            <person name="Bluhm B."/>
            <person name="Cannon C."/>
            <person name="Castanera R."/>
            <person name="Culley D."/>
            <person name="Daum C."/>
            <person name="Ezra D."/>
            <person name="Gonzalez J."/>
            <person name="Henrissat B."/>
            <person name="Kuo A."/>
            <person name="Liang C."/>
            <person name="Lipzen A."/>
            <person name="Lutzoni F."/>
            <person name="Magnuson J."/>
            <person name="Mondo S."/>
            <person name="Nolan M."/>
            <person name="Ohm R."/>
            <person name="Pangilinan J."/>
            <person name="Park H.-J."/>
            <person name="Ramirez L."/>
            <person name="Alfaro M."/>
            <person name="Sun H."/>
            <person name="Tritt A."/>
            <person name="Yoshinaga Y."/>
            <person name="Zwiers L.-H."/>
            <person name="Turgeon B."/>
            <person name="Goodwin S."/>
            <person name="Spatafora J."/>
            <person name="Crous P."/>
            <person name="Grigoriev I."/>
        </authorList>
    </citation>
    <scope>NUCLEOTIDE SEQUENCE</scope>
    <source>
        <strain evidence="10">CBS 207.26</strain>
    </source>
</reference>
<dbReference type="Gene3D" id="1.10.630.10">
    <property type="entry name" value="Cytochrome P450"/>
    <property type="match status" value="1"/>
</dbReference>
<dbReference type="Proteomes" id="UP000800200">
    <property type="component" value="Unassembled WGS sequence"/>
</dbReference>
<dbReference type="PRINTS" id="PR00465">
    <property type="entry name" value="EP450IV"/>
</dbReference>